<gene>
    <name evidence="3" type="ORF">B296_00007614</name>
</gene>
<accession>A0A427AIV2</accession>
<reference evidence="3 4" key="1">
    <citation type="journal article" date="2014" name="Agronomy (Basel)">
        <title>A Draft Genome Sequence for Ensete ventricosum, the Drought-Tolerant Tree Against Hunger.</title>
        <authorList>
            <person name="Harrison J."/>
            <person name="Moore K.A."/>
            <person name="Paszkiewicz K."/>
            <person name="Jones T."/>
            <person name="Grant M."/>
            <person name="Ambacheew D."/>
            <person name="Muzemil S."/>
            <person name="Studholme D.J."/>
        </authorList>
    </citation>
    <scope>NUCLEOTIDE SEQUENCE [LARGE SCALE GENOMIC DNA]</scope>
</reference>
<proteinExistence type="predicted"/>
<dbReference type="Pfam" id="PF12819">
    <property type="entry name" value="Malectin_like"/>
    <property type="match status" value="1"/>
</dbReference>
<evidence type="ECO:0000313" key="4">
    <source>
        <dbReference type="Proteomes" id="UP000287651"/>
    </source>
</evidence>
<dbReference type="PANTHER" id="PTHR45631">
    <property type="entry name" value="OS07G0107800 PROTEIN-RELATED"/>
    <property type="match status" value="1"/>
</dbReference>
<sequence>GFVSIDCGGSEPYTDDIGLVWTPDSQFIYGEAANISVPNENRKQYMTVRYFPADNRKYCYTFNVTIRTRYLVRTSFLYGNFDKSNVYPKFDISIGASHWSTIVIYDEKAVVTQEAVILASFPTVSICLSNATTGQPFISTIELRQFNGSLYHTEFETQFFLSLSARINFGSDNNGSIRYLFIKKCFLIV</sequence>
<dbReference type="InterPro" id="IPR024788">
    <property type="entry name" value="Malectin-like_Carb-bd_dom"/>
</dbReference>
<name>A0A427AIV2_ENSVE</name>
<feature type="domain" description="Malectin-like" evidence="2">
    <location>
        <begin position="5"/>
        <end position="179"/>
    </location>
</feature>
<comment type="subcellular location">
    <subcellularLocation>
        <location evidence="1">Membrane</location>
        <topology evidence="1">Single-pass membrane protein</topology>
    </subcellularLocation>
</comment>
<evidence type="ECO:0000256" key="1">
    <source>
        <dbReference type="ARBA" id="ARBA00004167"/>
    </source>
</evidence>
<dbReference type="Gene3D" id="2.60.120.430">
    <property type="entry name" value="Galactose-binding lectin"/>
    <property type="match status" value="1"/>
</dbReference>
<dbReference type="Proteomes" id="UP000287651">
    <property type="component" value="Unassembled WGS sequence"/>
</dbReference>
<protein>
    <recommendedName>
        <fullName evidence="2">Malectin-like domain-containing protein</fullName>
    </recommendedName>
</protein>
<feature type="non-terminal residue" evidence="3">
    <location>
        <position position="1"/>
    </location>
</feature>
<dbReference type="PANTHER" id="PTHR45631:SF19">
    <property type="entry name" value="PROTEIN KINASE DOMAIN-CONTAINING PROTEIN"/>
    <property type="match status" value="1"/>
</dbReference>
<dbReference type="EMBL" id="AMZH03002266">
    <property type="protein sequence ID" value="RRT76188.1"/>
    <property type="molecule type" value="Genomic_DNA"/>
</dbReference>
<comment type="caution">
    <text evidence="3">The sequence shown here is derived from an EMBL/GenBank/DDBJ whole genome shotgun (WGS) entry which is preliminary data.</text>
</comment>
<dbReference type="AlphaFoldDB" id="A0A427AIV2"/>
<dbReference type="GO" id="GO:0016020">
    <property type="term" value="C:membrane"/>
    <property type="evidence" value="ECO:0007669"/>
    <property type="project" value="UniProtKB-SubCell"/>
</dbReference>
<organism evidence="3 4">
    <name type="scientific">Ensete ventricosum</name>
    <name type="common">Abyssinian banana</name>
    <name type="synonym">Musa ensete</name>
    <dbReference type="NCBI Taxonomy" id="4639"/>
    <lineage>
        <taxon>Eukaryota</taxon>
        <taxon>Viridiplantae</taxon>
        <taxon>Streptophyta</taxon>
        <taxon>Embryophyta</taxon>
        <taxon>Tracheophyta</taxon>
        <taxon>Spermatophyta</taxon>
        <taxon>Magnoliopsida</taxon>
        <taxon>Liliopsida</taxon>
        <taxon>Zingiberales</taxon>
        <taxon>Musaceae</taxon>
        <taxon>Ensete</taxon>
    </lineage>
</organism>
<evidence type="ECO:0000313" key="3">
    <source>
        <dbReference type="EMBL" id="RRT76188.1"/>
    </source>
</evidence>
<evidence type="ECO:0000259" key="2">
    <source>
        <dbReference type="Pfam" id="PF12819"/>
    </source>
</evidence>